<evidence type="ECO:0000313" key="1">
    <source>
        <dbReference type="EMBL" id="AVO23103.1"/>
    </source>
</evidence>
<accession>A0A2P1JUV0</accession>
<evidence type="ECO:0000313" key="2">
    <source>
        <dbReference type="Proteomes" id="UP000241502"/>
    </source>
</evidence>
<reference evidence="1" key="1">
    <citation type="submission" date="2018-02" db="EMBL/GenBank/DDBJ databases">
        <authorList>
            <person name="Miller M."/>
            <person name="Deiulio A."/>
            <person name="Douthitt C."/>
            <person name="McMahon J."/>
            <person name="Holland C."/>
            <person name="Wiersma-Koch H."/>
            <person name="Turechek W."/>
            <person name="D'Elia T."/>
        </authorList>
    </citation>
    <scope>NUCLEOTIDE SEQUENCE [LARGE SCALE GENOMIC DNA]</scope>
</reference>
<keyword evidence="2" id="KW-1185">Reference proteome</keyword>
<organism evidence="1 2">
    <name type="scientific">Xanthomonas phage RiverRider</name>
    <dbReference type="NCBI Taxonomy" id="2108116"/>
    <lineage>
        <taxon>Viruses</taxon>
        <taxon>Duplodnaviria</taxon>
        <taxon>Heunggongvirae</taxon>
        <taxon>Uroviricota</taxon>
        <taxon>Caudoviricetes</taxon>
        <taxon>Schitoviridae</taxon>
        <taxon>Riverridervirus</taxon>
        <taxon>Riverridervirus riverrider</taxon>
    </lineage>
</organism>
<name>A0A2P1JUV0_9CAUD</name>
<proteinExistence type="predicted"/>
<dbReference type="Proteomes" id="UP000241502">
    <property type="component" value="Segment"/>
</dbReference>
<protein>
    <submittedName>
        <fullName evidence="1">Uncharacterized protein</fullName>
    </submittedName>
</protein>
<gene>
    <name evidence="1" type="ORF">RIVERRIDER_15</name>
</gene>
<sequence>MSREKCFVFGSNEGGIHGAGAAQAAYRKHGARWGYGYGLQGTSFAIPTKEAIGGTVGKTLPLERINQYVQGFLAFAAGRPDLQFQVTRIGCGLAGLTDSQIAPMFKGAPSNVLFDDAWRYLLGDKYHYWGTFDA</sequence>
<dbReference type="EMBL" id="MG983743">
    <property type="protein sequence ID" value="AVO23103.1"/>
    <property type="molecule type" value="Genomic_DNA"/>
</dbReference>